<keyword evidence="3" id="KW-1185">Reference proteome</keyword>
<evidence type="ECO:0000313" key="2">
    <source>
        <dbReference type="EMBL" id="KAF2258684.1"/>
    </source>
</evidence>
<accession>A0A9P4JWX5</accession>
<evidence type="ECO:0000256" key="1">
    <source>
        <dbReference type="SAM" id="MobiDB-lite"/>
    </source>
</evidence>
<evidence type="ECO:0000313" key="3">
    <source>
        <dbReference type="Proteomes" id="UP000800093"/>
    </source>
</evidence>
<feature type="region of interest" description="Disordered" evidence="1">
    <location>
        <begin position="30"/>
        <end position="75"/>
    </location>
</feature>
<proteinExistence type="predicted"/>
<dbReference type="AlphaFoldDB" id="A0A9P4JWX5"/>
<name>A0A9P4JWX5_9PLEO</name>
<dbReference type="EMBL" id="ML986743">
    <property type="protein sequence ID" value="KAF2258684.1"/>
    <property type="molecule type" value="Genomic_DNA"/>
</dbReference>
<sequence>MYSLLRFHKIISQSLQPIVVSTRLVVMIGSNSEDSPGSREGSPPPLQHAGTSAPRLMTAASFGKSGAQHHTGMRL</sequence>
<protein>
    <submittedName>
        <fullName evidence="2">Uncharacterized protein</fullName>
    </submittedName>
</protein>
<comment type="caution">
    <text evidence="2">The sequence shown here is derived from an EMBL/GenBank/DDBJ whole genome shotgun (WGS) entry which is preliminary data.</text>
</comment>
<reference evidence="3" key="1">
    <citation type="journal article" date="2020" name="Stud. Mycol.">
        <title>101 Dothideomycetes genomes: A test case for predicting lifestyles and emergence of pathogens.</title>
        <authorList>
            <person name="Haridas S."/>
            <person name="Albert R."/>
            <person name="Binder M."/>
            <person name="Bloem J."/>
            <person name="LaButti K."/>
            <person name="Salamov A."/>
            <person name="Andreopoulos B."/>
            <person name="Baker S."/>
            <person name="Barry K."/>
            <person name="Bills G."/>
            <person name="Bluhm B."/>
            <person name="Cannon C."/>
            <person name="Castanera R."/>
            <person name="Culley D."/>
            <person name="Daum C."/>
            <person name="Ezra D."/>
            <person name="Gonzalez J."/>
            <person name="Henrissat B."/>
            <person name="Kuo A."/>
            <person name="Liang C."/>
            <person name="Lipzen A."/>
            <person name="Lutzoni F."/>
            <person name="Magnuson J."/>
            <person name="Mondo S."/>
            <person name="Nolan M."/>
            <person name="Ohm R."/>
            <person name="Pangilinan J."/>
            <person name="Park H.-J."/>
            <person name="Ramirez L."/>
            <person name="Alfaro M."/>
            <person name="Sun H."/>
            <person name="Tritt A."/>
            <person name="Yoshinaga Y."/>
            <person name="Zwiers L.-H."/>
            <person name="Turgeon B."/>
            <person name="Goodwin S."/>
            <person name="Spatafora J."/>
            <person name="Crous P."/>
            <person name="Grigoriev I."/>
        </authorList>
    </citation>
    <scope>NUCLEOTIDE SEQUENCE [LARGE SCALE GENOMIC DNA]</scope>
    <source>
        <strain evidence="3">CBS 304.66</strain>
    </source>
</reference>
<dbReference type="Proteomes" id="UP000800093">
    <property type="component" value="Unassembled WGS sequence"/>
</dbReference>
<organism evidence="2 3">
    <name type="scientific">Lojkania enalia</name>
    <dbReference type="NCBI Taxonomy" id="147567"/>
    <lineage>
        <taxon>Eukaryota</taxon>
        <taxon>Fungi</taxon>
        <taxon>Dikarya</taxon>
        <taxon>Ascomycota</taxon>
        <taxon>Pezizomycotina</taxon>
        <taxon>Dothideomycetes</taxon>
        <taxon>Pleosporomycetidae</taxon>
        <taxon>Pleosporales</taxon>
        <taxon>Pleosporales incertae sedis</taxon>
        <taxon>Lojkania</taxon>
    </lineage>
</organism>
<gene>
    <name evidence="2" type="ORF">CC78DRAFT_99594</name>
</gene>